<evidence type="ECO:0000313" key="3">
    <source>
        <dbReference type="Proteomes" id="UP000244161"/>
    </source>
</evidence>
<gene>
    <name evidence="2" type="ORF">C8U37_11754</name>
</gene>
<dbReference type="AlphaFoldDB" id="A0A2T5IF63"/>
<sequence>MFYELSDKRGKPDNQKQMFYKLSDNREESDNQRATVLELDP</sequence>
<protein>
    <submittedName>
        <fullName evidence="2">Uncharacterized protein</fullName>
    </submittedName>
</protein>
<dbReference type="Proteomes" id="UP000244161">
    <property type="component" value="Unassembled WGS sequence"/>
</dbReference>
<organism evidence="2 3">
    <name type="scientific">Trichococcus patagoniensis</name>
    <dbReference type="NCBI Taxonomy" id="382641"/>
    <lineage>
        <taxon>Bacteria</taxon>
        <taxon>Bacillati</taxon>
        <taxon>Bacillota</taxon>
        <taxon>Bacilli</taxon>
        <taxon>Lactobacillales</taxon>
        <taxon>Carnobacteriaceae</taxon>
        <taxon>Trichococcus</taxon>
    </lineage>
</organism>
<reference evidence="2 3" key="1">
    <citation type="submission" date="2018-04" db="EMBL/GenBank/DDBJ databases">
        <title>Genomic Encyclopedia of Archaeal and Bacterial Type Strains, Phase II (KMG-II): from individual species to whole genera.</title>
        <authorList>
            <person name="Goeker M."/>
        </authorList>
    </citation>
    <scope>NUCLEOTIDE SEQUENCE [LARGE SCALE GENOMIC DNA]</scope>
    <source>
        <strain evidence="2 3">DSM 18806</strain>
    </source>
</reference>
<comment type="caution">
    <text evidence="2">The sequence shown here is derived from an EMBL/GenBank/DDBJ whole genome shotgun (WGS) entry which is preliminary data.</text>
</comment>
<keyword evidence="3" id="KW-1185">Reference proteome</keyword>
<evidence type="ECO:0000256" key="1">
    <source>
        <dbReference type="SAM" id="MobiDB-lite"/>
    </source>
</evidence>
<name>A0A2T5IF63_9LACT</name>
<feature type="region of interest" description="Disordered" evidence="1">
    <location>
        <begin position="1"/>
        <end position="41"/>
    </location>
</feature>
<dbReference type="EMBL" id="QAOM01000017">
    <property type="protein sequence ID" value="PTQ82453.1"/>
    <property type="molecule type" value="Genomic_DNA"/>
</dbReference>
<accession>A0A2T5IF63</accession>
<proteinExistence type="predicted"/>
<feature type="compositionally biased region" description="Basic and acidic residues" evidence="1">
    <location>
        <begin position="1"/>
        <end position="14"/>
    </location>
</feature>
<evidence type="ECO:0000313" key="2">
    <source>
        <dbReference type="EMBL" id="PTQ82453.1"/>
    </source>
</evidence>